<organism evidence="5 6">
    <name type="scientific">Kribbella speibonae</name>
    <dbReference type="NCBI Taxonomy" id="1572660"/>
    <lineage>
        <taxon>Bacteria</taxon>
        <taxon>Bacillati</taxon>
        <taxon>Actinomycetota</taxon>
        <taxon>Actinomycetes</taxon>
        <taxon>Propionibacteriales</taxon>
        <taxon>Kribbellaceae</taxon>
        <taxon>Kribbella</taxon>
    </lineage>
</organism>
<dbReference type="Pfam" id="PF12833">
    <property type="entry name" value="HTH_18"/>
    <property type="match status" value="1"/>
</dbReference>
<dbReference type="InterPro" id="IPR018060">
    <property type="entry name" value="HTH_AraC"/>
</dbReference>
<dbReference type="Gene3D" id="1.10.10.60">
    <property type="entry name" value="Homeodomain-like"/>
    <property type="match status" value="1"/>
</dbReference>
<keyword evidence="6" id="KW-1185">Reference proteome</keyword>
<dbReference type="InterPro" id="IPR050204">
    <property type="entry name" value="AraC_XylS_family_regulators"/>
</dbReference>
<dbReference type="PROSITE" id="PS01124">
    <property type="entry name" value="HTH_ARAC_FAMILY_2"/>
    <property type="match status" value="1"/>
</dbReference>
<keyword evidence="1" id="KW-0805">Transcription regulation</keyword>
<dbReference type="EMBL" id="SJJY01000003">
    <property type="protein sequence ID" value="TCC23601.1"/>
    <property type="molecule type" value="Genomic_DNA"/>
</dbReference>
<dbReference type="PANTHER" id="PTHR46796">
    <property type="entry name" value="HTH-TYPE TRANSCRIPTIONAL ACTIVATOR RHAS-RELATED"/>
    <property type="match status" value="1"/>
</dbReference>
<dbReference type="RefSeq" id="WP_131462482.1">
    <property type="nucleotide sequence ID" value="NZ_SJJY01000003.1"/>
</dbReference>
<evidence type="ECO:0000313" key="5">
    <source>
        <dbReference type="EMBL" id="TCC23601.1"/>
    </source>
</evidence>
<feature type="domain" description="HTH araC/xylS-type" evidence="4">
    <location>
        <begin position="168"/>
        <end position="266"/>
    </location>
</feature>
<proteinExistence type="predicted"/>
<keyword evidence="2" id="KW-0238">DNA-binding</keyword>
<gene>
    <name evidence="5" type="ORF">E0H58_17700</name>
</gene>
<name>A0ABY2A855_9ACTN</name>
<reference evidence="5 6" key="1">
    <citation type="submission" date="2019-02" db="EMBL/GenBank/DDBJ databases">
        <title>Kribbella capetownensis sp. nov. and Kribbella speibonae sp. nov., isolated from soil.</title>
        <authorList>
            <person name="Curtis S.M."/>
            <person name="Norton I."/>
            <person name="Everest G.J."/>
            <person name="Meyers P.R."/>
        </authorList>
    </citation>
    <scope>NUCLEOTIDE SEQUENCE [LARGE SCALE GENOMIC DNA]</scope>
    <source>
        <strain evidence="5 6">SK5</strain>
    </source>
</reference>
<evidence type="ECO:0000313" key="6">
    <source>
        <dbReference type="Proteomes" id="UP000292385"/>
    </source>
</evidence>
<evidence type="ECO:0000259" key="4">
    <source>
        <dbReference type="PROSITE" id="PS01124"/>
    </source>
</evidence>
<evidence type="ECO:0000256" key="2">
    <source>
        <dbReference type="ARBA" id="ARBA00023125"/>
    </source>
</evidence>
<dbReference type="SUPFAM" id="SSF46689">
    <property type="entry name" value="Homeodomain-like"/>
    <property type="match status" value="1"/>
</dbReference>
<evidence type="ECO:0000256" key="3">
    <source>
        <dbReference type="ARBA" id="ARBA00023163"/>
    </source>
</evidence>
<keyword evidence="3" id="KW-0804">Transcription</keyword>
<protein>
    <submittedName>
        <fullName evidence="5">AraC family transcriptional regulator</fullName>
    </submittedName>
</protein>
<dbReference type="SMART" id="SM00342">
    <property type="entry name" value="HTH_ARAC"/>
    <property type="match status" value="1"/>
</dbReference>
<accession>A0ABY2A855</accession>
<comment type="caution">
    <text evidence="5">The sequence shown here is derived from an EMBL/GenBank/DDBJ whole genome shotgun (WGS) entry which is preliminary data.</text>
</comment>
<evidence type="ECO:0000256" key="1">
    <source>
        <dbReference type="ARBA" id="ARBA00023015"/>
    </source>
</evidence>
<sequence length="291" mass="30992">MLAFDDLATAPDFAVTAVDCRDDHRGWSSEQPRADVRLVFVRHGGFRRRVRGVCADVDHSVGYLGLPGEEEHFAHPAGGDSCTSITLTPALWHSLAGEAPRLDGSSVYVQGRLDLAHRRLVAATRTADTGYATAEELLALIAAVVRQTVTSTIPDSDRTHAGDRTLVAQARGVISDGHPAAAGLIPLAAFLGVSPYRLSRAFTGELGVSLTRHRNRVRVTRALDRLEAGEPSLAVLAADLGFADQAHLSRTLREHLGHTPTALRRLLARDQGRLDAESCSSGGLAAVNGPP</sequence>
<dbReference type="InterPro" id="IPR009057">
    <property type="entry name" value="Homeodomain-like_sf"/>
</dbReference>
<dbReference type="Proteomes" id="UP000292385">
    <property type="component" value="Unassembled WGS sequence"/>
</dbReference>
<dbReference type="PANTHER" id="PTHR46796:SF15">
    <property type="entry name" value="BLL1074 PROTEIN"/>
    <property type="match status" value="1"/>
</dbReference>